<keyword evidence="4" id="KW-1185">Reference proteome</keyword>
<keyword evidence="2" id="KW-0812">Transmembrane</keyword>
<evidence type="ECO:0000313" key="4">
    <source>
        <dbReference type="Proteomes" id="UP000676885"/>
    </source>
</evidence>
<evidence type="ECO:0000256" key="2">
    <source>
        <dbReference type="SAM" id="Phobius"/>
    </source>
</evidence>
<dbReference type="KEGG" id="ajg:KKR91_08190"/>
<dbReference type="EMBL" id="CP076022">
    <property type="protein sequence ID" value="QWC11504.1"/>
    <property type="molecule type" value="Genomic_DNA"/>
</dbReference>
<evidence type="ECO:0000256" key="1">
    <source>
        <dbReference type="SAM" id="MobiDB-lite"/>
    </source>
</evidence>
<keyword evidence="2" id="KW-0472">Membrane</keyword>
<dbReference type="Proteomes" id="UP000676885">
    <property type="component" value="Chromosome"/>
</dbReference>
<protein>
    <submittedName>
        <fullName evidence="3">Uncharacterized protein</fullName>
    </submittedName>
</protein>
<sequence>MPPVTGFRPAGPGFHARACAGAALVSAGLHAVMAGQHADLWWQAAVMLVMALACLPCVQPLWRSGSAAAGRMMMGSALGMVAFHGVLLLYPGWAGGGHRHDGIFPASVGSASAGSPFGMLALIGWELVAAMLAATWLRRSTVQRGRQEAGYPELFDRARSLDAHKEGQAGLCGGEPPVRQLPRQTGPGR</sequence>
<organism evidence="3 4">
    <name type="scientific">Arthrobacter jiangjiafuii</name>
    <dbReference type="NCBI Taxonomy" id="2817475"/>
    <lineage>
        <taxon>Bacteria</taxon>
        <taxon>Bacillati</taxon>
        <taxon>Actinomycetota</taxon>
        <taxon>Actinomycetes</taxon>
        <taxon>Micrococcales</taxon>
        <taxon>Micrococcaceae</taxon>
        <taxon>Arthrobacter</taxon>
    </lineage>
</organism>
<accession>A0A975M832</accession>
<feature type="region of interest" description="Disordered" evidence="1">
    <location>
        <begin position="165"/>
        <end position="189"/>
    </location>
</feature>
<reference evidence="3 4" key="1">
    <citation type="submission" date="2021-05" db="EMBL/GenBank/DDBJ databases">
        <title>Novel species in genus Arthrobacter.</title>
        <authorList>
            <person name="Zhang G."/>
        </authorList>
    </citation>
    <scope>NUCLEOTIDE SEQUENCE [LARGE SCALE GENOMIC DNA]</scope>
    <source>
        <strain evidence="4">zg-ZUI227</strain>
    </source>
</reference>
<proteinExistence type="predicted"/>
<name>A0A975M832_9MICC</name>
<feature type="transmembrane region" description="Helical" evidence="2">
    <location>
        <begin position="113"/>
        <end position="137"/>
    </location>
</feature>
<dbReference type="RefSeq" id="WP_210228538.1">
    <property type="nucleotide sequence ID" value="NZ_CP076022.1"/>
</dbReference>
<keyword evidence="2" id="KW-1133">Transmembrane helix</keyword>
<gene>
    <name evidence="3" type="ORF">KKR91_08190</name>
</gene>
<dbReference type="AlphaFoldDB" id="A0A975M832"/>
<feature type="transmembrane region" description="Helical" evidence="2">
    <location>
        <begin position="44"/>
        <end position="62"/>
    </location>
</feature>
<evidence type="ECO:0000313" key="3">
    <source>
        <dbReference type="EMBL" id="QWC11504.1"/>
    </source>
</evidence>
<feature type="transmembrane region" description="Helical" evidence="2">
    <location>
        <begin position="74"/>
        <end position="93"/>
    </location>
</feature>